<dbReference type="RefSeq" id="WP_256550939.1">
    <property type="nucleotide sequence ID" value="NZ_CP101751.1"/>
</dbReference>
<keyword evidence="2" id="KW-0012">Acyltransferase</keyword>
<dbReference type="PANTHER" id="PTHR43584">
    <property type="entry name" value="NUCLEOTIDYL TRANSFERASE"/>
    <property type="match status" value="1"/>
</dbReference>
<sequence length="208" mass="22511">MKLSDYTNHFDIIFPGNENLLPWEITKGLVEMIQEKIKTLSEDAYRITNDIAIHKTAVIETGVILKGPIIISKDCFVGAHAYLRGGVYLSEAVKIGPGCEIKTSIILPDSATAHFNFIGDSIIGSHVNFEAGAVIANHYNERENKAITVRIGTENCSTGVEKFGALVGDYSKVGANAVLSPGTILRPQSVVGRLALIDQVSDRLRSLS</sequence>
<organism evidence="4 5">
    <name type="scientific">Flavobacterium cerinum</name>
    <dbReference type="NCBI Taxonomy" id="2502784"/>
    <lineage>
        <taxon>Bacteria</taxon>
        <taxon>Pseudomonadati</taxon>
        <taxon>Bacteroidota</taxon>
        <taxon>Flavobacteriia</taxon>
        <taxon>Flavobacteriales</taxon>
        <taxon>Flavobacteriaceae</taxon>
        <taxon>Flavobacterium</taxon>
    </lineage>
</organism>
<dbReference type="GO" id="GO:0016740">
    <property type="term" value="F:transferase activity"/>
    <property type="evidence" value="ECO:0007669"/>
    <property type="project" value="UniProtKB-KW"/>
</dbReference>
<gene>
    <name evidence="4" type="ORF">NOX80_16650</name>
</gene>
<name>A0ABY5IUM5_9FLAO</name>
<evidence type="ECO:0000256" key="1">
    <source>
        <dbReference type="ARBA" id="ARBA00022679"/>
    </source>
</evidence>
<dbReference type="EMBL" id="CP101751">
    <property type="protein sequence ID" value="UUC45242.1"/>
    <property type="molecule type" value="Genomic_DNA"/>
</dbReference>
<dbReference type="SUPFAM" id="SSF51161">
    <property type="entry name" value="Trimeric LpxA-like enzymes"/>
    <property type="match status" value="1"/>
</dbReference>
<protein>
    <submittedName>
        <fullName evidence="4">LpxA family transferase</fullName>
    </submittedName>
</protein>
<evidence type="ECO:0000313" key="5">
    <source>
        <dbReference type="Proteomes" id="UP001059844"/>
    </source>
</evidence>
<proteinExistence type="predicted"/>
<dbReference type="Pfam" id="PF25087">
    <property type="entry name" value="GMPPB_C"/>
    <property type="match status" value="1"/>
</dbReference>
<dbReference type="PANTHER" id="PTHR43584:SF8">
    <property type="entry name" value="N-ACETYLMURAMATE ALPHA-1-PHOSPHATE URIDYLYLTRANSFERASE"/>
    <property type="match status" value="1"/>
</dbReference>
<dbReference type="Proteomes" id="UP001059844">
    <property type="component" value="Chromosome"/>
</dbReference>
<dbReference type="InterPro" id="IPR056729">
    <property type="entry name" value="GMPPB_C"/>
</dbReference>
<accession>A0ABY5IUM5</accession>
<evidence type="ECO:0000259" key="3">
    <source>
        <dbReference type="Pfam" id="PF25087"/>
    </source>
</evidence>
<dbReference type="InterPro" id="IPR050065">
    <property type="entry name" value="GlmU-like"/>
</dbReference>
<dbReference type="Gene3D" id="2.160.10.10">
    <property type="entry name" value="Hexapeptide repeat proteins"/>
    <property type="match status" value="1"/>
</dbReference>
<evidence type="ECO:0000313" key="4">
    <source>
        <dbReference type="EMBL" id="UUC45242.1"/>
    </source>
</evidence>
<evidence type="ECO:0000256" key="2">
    <source>
        <dbReference type="ARBA" id="ARBA00023315"/>
    </source>
</evidence>
<keyword evidence="5" id="KW-1185">Reference proteome</keyword>
<dbReference type="InterPro" id="IPR011004">
    <property type="entry name" value="Trimer_LpxA-like_sf"/>
</dbReference>
<keyword evidence="1 4" id="KW-0808">Transferase</keyword>
<feature type="domain" description="Mannose-1-phosphate guanyltransferase C-terminal" evidence="3">
    <location>
        <begin position="66"/>
        <end position="137"/>
    </location>
</feature>
<reference evidence="4" key="1">
    <citation type="submission" date="2022-07" db="EMBL/GenBank/DDBJ databases">
        <title>Isolation, identification, and degradation of a PFOSA degrading strain from sewage treatment plant.</title>
        <authorList>
            <person name="Zhang L."/>
            <person name="Huo Y."/>
        </authorList>
    </citation>
    <scope>NUCLEOTIDE SEQUENCE</scope>
    <source>
        <strain evidence="4">C1</strain>
    </source>
</reference>